<evidence type="ECO:0000256" key="3">
    <source>
        <dbReference type="ARBA" id="ARBA00023295"/>
    </source>
</evidence>
<dbReference type="InterPro" id="IPR012341">
    <property type="entry name" value="6hp_glycosidase-like_sf"/>
</dbReference>
<dbReference type="InterPro" id="IPR004888">
    <property type="entry name" value="Glycoside_hydrolase_63"/>
</dbReference>
<name>A0A9W6H915_9MICO</name>
<accession>A0A9W6H915</accession>
<dbReference type="SUPFAM" id="SSF48208">
    <property type="entry name" value="Six-hairpin glycosidases"/>
    <property type="match status" value="1"/>
</dbReference>
<gene>
    <name evidence="5" type="ORF">GCM10017584_17050</name>
</gene>
<dbReference type="Pfam" id="PF22422">
    <property type="entry name" value="MGH1-like_GH"/>
    <property type="match status" value="1"/>
</dbReference>
<dbReference type="GO" id="GO:0004573">
    <property type="term" value="F:Glc3Man9GlcNAc2 oligosaccharide glucosidase activity"/>
    <property type="evidence" value="ECO:0007669"/>
    <property type="project" value="InterPro"/>
</dbReference>
<dbReference type="Proteomes" id="UP001142372">
    <property type="component" value="Unassembled WGS sequence"/>
</dbReference>
<dbReference type="GO" id="GO:0009311">
    <property type="term" value="P:oligosaccharide metabolic process"/>
    <property type="evidence" value="ECO:0007669"/>
    <property type="project" value="InterPro"/>
</dbReference>
<evidence type="ECO:0000259" key="4">
    <source>
        <dbReference type="Pfam" id="PF22422"/>
    </source>
</evidence>
<evidence type="ECO:0000313" key="5">
    <source>
        <dbReference type="EMBL" id="GLJ76131.1"/>
    </source>
</evidence>
<dbReference type="InterPro" id="IPR008928">
    <property type="entry name" value="6-hairpin_glycosidase_sf"/>
</dbReference>
<organism evidence="5 6">
    <name type="scientific">Leifsonia poae</name>
    <dbReference type="NCBI Taxonomy" id="110933"/>
    <lineage>
        <taxon>Bacteria</taxon>
        <taxon>Bacillati</taxon>
        <taxon>Actinomycetota</taxon>
        <taxon>Actinomycetes</taxon>
        <taxon>Micrococcales</taxon>
        <taxon>Microbacteriaceae</taxon>
        <taxon>Leifsonia</taxon>
    </lineage>
</organism>
<proteinExistence type="inferred from homology"/>
<evidence type="ECO:0000256" key="2">
    <source>
        <dbReference type="ARBA" id="ARBA00022801"/>
    </source>
</evidence>
<dbReference type="PANTHER" id="PTHR10412">
    <property type="entry name" value="MANNOSYL-OLIGOSACCHARIDE GLUCOSIDASE"/>
    <property type="match status" value="1"/>
</dbReference>
<dbReference type="PANTHER" id="PTHR10412:SF11">
    <property type="entry name" value="MANNOSYL-OLIGOSACCHARIDE GLUCOSIDASE"/>
    <property type="match status" value="1"/>
</dbReference>
<keyword evidence="3" id="KW-0326">Glycosidase</keyword>
<dbReference type="AlphaFoldDB" id="A0A9W6H915"/>
<keyword evidence="6" id="KW-1185">Reference proteome</keyword>
<dbReference type="RefSeq" id="WP_271176795.1">
    <property type="nucleotide sequence ID" value="NZ_BAAAJO010000005.1"/>
</dbReference>
<evidence type="ECO:0000256" key="1">
    <source>
        <dbReference type="ARBA" id="ARBA00010833"/>
    </source>
</evidence>
<reference evidence="5" key="2">
    <citation type="submission" date="2023-01" db="EMBL/GenBank/DDBJ databases">
        <authorList>
            <person name="Sun Q."/>
            <person name="Evtushenko L."/>
        </authorList>
    </citation>
    <scope>NUCLEOTIDE SEQUENCE</scope>
    <source>
        <strain evidence="5">VKM Ac-1401</strain>
    </source>
</reference>
<reference evidence="5" key="1">
    <citation type="journal article" date="2014" name="Int. J. Syst. Evol. Microbiol.">
        <title>Complete genome sequence of Corynebacterium casei LMG S-19264T (=DSM 44701T), isolated from a smear-ripened cheese.</title>
        <authorList>
            <consortium name="US DOE Joint Genome Institute (JGI-PGF)"/>
            <person name="Walter F."/>
            <person name="Albersmeier A."/>
            <person name="Kalinowski J."/>
            <person name="Ruckert C."/>
        </authorList>
    </citation>
    <scope>NUCLEOTIDE SEQUENCE</scope>
    <source>
        <strain evidence="5">VKM Ac-1401</strain>
    </source>
</reference>
<comment type="similarity">
    <text evidence="1">Belongs to the glycosyl hydrolase 63 family.</text>
</comment>
<dbReference type="InterPro" id="IPR054491">
    <property type="entry name" value="MGH1-like_GH"/>
</dbReference>
<dbReference type="Gene3D" id="1.50.10.10">
    <property type="match status" value="1"/>
</dbReference>
<comment type="caution">
    <text evidence="5">The sequence shown here is derived from an EMBL/GenBank/DDBJ whole genome shotgun (WGS) entry which is preliminary data.</text>
</comment>
<feature type="domain" description="Mannosylglycerate hydrolase MGH1-like glycoside hydrolase" evidence="4">
    <location>
        <begin position="249"/>
        <end position="551"/>
    </location>
</feature>
<dbReference type="GO" id="GO:0006487">
    <property type="term" value="P:protein N-linked glycosylation"/>
    <property type="evidence" value="ECO:0007669"/>
    <property type="project" value="TreeGrafter"/>
</dbReference>
<sequence length="574" mass="62600">MLQTTDLELDIDEVPFSTRGAWIDLSRVVGLHRRSDEVHLVTHQTGMHPILGLIPVVGDEPVSADTVMMPHVLAWRSSAGSIEAVFDGPSAIRLRGTGLGMRFVASSELTPFTGGYLFIDPFDGSTVLTSYESGRRYRLTVVTGDSRVTGAGVVGAAERDITLDSAVPWEIALEEFETAASPYDRRSTFDELLSRQRLEFQKYARGVLGDPGESAAQVKAAYVLWSATVSPSGFVGREAILMSKHWMDKVWSWDHCFNAIALADADPDAALAQFLLPFDHQDASGALPDSITHSEVLYNFVKPPIHGWAFAQLRARSARPFTAEELKLVHGRLADWSRFWLNYRRAPGAPLPYYQHGNDSGWDNSTTFDASRVIVSPDLAAFLLLQLRELSTLAAVLDESGDEWDSAAAAIESALFSELWTGSGFIAKDAVSGATAPATSLLNSLPIVLGDQLPHDVAAVLAATIGEHLTEWGPATEPVASDLYESDGYWRGPIWAPSTFLIEDGLRRAGHTDLADRVSSSFRAACERSGFAENFDAVTGEGLRDRAYTWTASCYLTLTTDAARRNRAKTSGER</sequence>
<evidence type="ECO:0000313" key="6">
    <source>
        <dbReference type="Proteomes" id="UP001142372"/>
    </source>
</evidence>
<dbReference type="EMBL" id="BSEN01000006">
    <property type="protein sequence ID" value="GLJ76131.1"/>
    <property type="molecule type" value="Genomic_DNA"/>
</dbReference>
<keyword evidence="2" id="KW-0378">Hydrolase</keyword>
<protein>
    <recommendedName>
        <fullName evidence="4">Mannosylglycerate hydrolase MGH1-like glycoside hydrolase domain-containing protein</fullName>
    </recommendedName>
</protein>